<evidence type="ECO:0000313" key="2">
    <source>
        <dbReference type="Proteomes" id="UP000019376"/>
    </source>
</evidence>
<keyword evidence="2" id="KW-1185">Reference proteome</keyword>
<reference evidence="1 2" key="1">
    <citation type="journal article" date="2013" name="PLoS ONE">
        <title>Genomic and secretomic analyses reveal unique features of the lignocellulolytic enzyme system of Penicillium decumbens.</title>
        <authorList>
            <person name="Liu G."/>
            <person name="Zhang L."/>
            <person name="Wei X."/>
            <person name="Zou G."/>
            <person name="Qin Y."/>
            <person name="Ma L."/>
            <person name="Li J."/>
            <person name="Zheng H."/>
            <person name="Wang S."/>
            <person name="Wang C."/>
            <person name="Xun L."/>
            <person name="Zhao G.-P."/>
            <person name="Zhou Z."/>
            <person name="Qu Y."/>
        </authorList>
    </citation>
    <scope>NUCLEOTIDE SEQUENCE [LARGE SCALE GENOMIC DNA]</scope>
    <source>
        <strain evidence="2">114-2 / CGMCC 5302</strain>
    </source>
</reference>
<organism evidence="1 2">
    <name type="scientific">Penicillium oxalicum (strain 114-2 / CGMCC 5302)</name>
    <name type="common">Penicillium decumbens</name>
    <dbReference type="NCBI Taxonomy" id="933388"/>
    <lineage>
        <taxon>Eukaryota</taxon>
        <taxon>Fungi</taxon>
        <taxon>Dikarya</taxon>
        <taxon>Ascomycota</taxon>
        <taxon>Pezizomycotina</taxon>
        <taxon>Eurotiomycetes</taxon>
        <taxon>Eurotiomycetidae</taxon>
        <taxon>Eurotiales</taxon>
        <taxon>Aspergillaceae</taxon>
        <taxon>Penicillium</taxon>
    </lineage>
</organism>
<dbReference type="GO" id="GO:0006310">
    <property type="term" value="P:DNA recombination"/>
    <property type="evidence" value="ECO:0007669"/>
    <property type="project" value="InterPro"/>
</dbReference>
<dbReference type="AlphaFoldDB" id="S8BC54"/>
<name>S8BC54_PENO1</name>
<dbReference type="OrthoDB" id="202825at2759"/>
<proteinExistence type="predicted"/>
<dbReference type="STRING" id="933388.S8BC54"/>
<dbReference type="PhylomeDB" id="S8BC54"/>
<dbReference type="HOGENOM" id="CLU_038592_0_0_1"/>
<dbReference type="EMBL" id="KB644414">
    <property type="protein sequence ID" value="EPS32482.1"/>
    <property type="molecule type" value="Genomic_DNA"/>
</dbReference>
<evidence type="ECO:0000313" key="1">
    <source>
        <dbReference type="EMBL" id="EPS32482.1"/>
    </source>
</evidence>
<dbReference type="Proteomes" id="UP000019376">
    <property type="component" value="Unassembled WGS sequence"/>
</dbReference>
<sequence>MPEEQPQTRPVQKLPRAELALALAIVKLKPAGISVKAHIHNLRKTVKTVHRSKSHLTEKFWDSAAYWRNAFLKSEAEQTALHNKIFELEQKQTELLLKQNKLPERRKRDLGAFQVQLHSARKRSRRFVPDPLATEWTRFRNTFKGIPFLKHMVYLTRALHTLRPTEEKNKVLAMCAANLCKEAERSILVSVKSQIETNMASEMPQLWTYPQPKFTAVTKAVEMSWLLLQEVLVNCEWSASPADPGKQVVYYMVCLTESIATALAQFCKAFSEAKIPRPRPDTVLMNLLYDNPEYEPTQEYHEAEYLLTYLLCDMVFSLDLNEEPCRAVLEGMLHVMINRVGQLLSFLCFDGMVFPHVSVPDLRPPEGLQKMIVSGMTPEWAEIEGRQLICFLREVKLRAKFFSVGEFTMNDGSRTGLIGNWFKPTKVTGTRSESDVRAELQKKMTNQLLQAIFGEKEANFRNGLARPSTPPPVDEVPFNRACSSFKEWFITEVWYLVGWECIEKMKPDTSS</sequence>
<dbReference type="GO" id="GO:0042138">
    <property type="term" value="P:meiotic DNA double-strand break formation"/>
    <property type="evidence" value="ECO:0007669"/>
    <property type="project" value="InterPro"/>
</dbReference>
<gene>
    <name evidence="1" type="ORF">PDE_07442</name>
</gene>
<protein>
    <submittedName>
        <fullName evidence="1">Uncharacterized protein</fullName>
    </submittedName>
</protein>
<dbReference type="eggNOG" id="ENOG502SPJ4">
    <property type="taxonomic scope" value="Eukaryota"/>
</dbReference>
<accession>S8BC54</accession>